<gene>
    <name evidence="4" type="ORF">SAMN05216323_10544</name>
</gene>
<organism evidence="4 5">
    <name type="scientific">Williamwhitmania taraxaci</name>
    <dbReference type="NCBI Taxonomy" id="1640674"/>
    <lineage>
        <taxon>Bacteria</taxon>
        <taxon>Pseudomonadati</taxon>
        <taxon>Bacteroidota</taxon>
        <taxon>Bacteroidia</taxon>
        <taxon>Bacteroidales</taxon>
        <taxon>Williamwhitmaniaceae</taxon>
        <taxon>Williamwhitmania</taxon>
    </lineage>
</organism>
<dbReference type="PANTHER" id="PTHR11783">
    <property type="entry name" value="SULFOTRANSFERASE SULT"/>
    <property type="match status" value="1"/>
</dbReference>
<name>A0A1G6PRR4_9BACT</name>
<evidence type="ECO:0000256" key="1">
    <source>
        <dbReference type="ARBA" id="ARBA00005771"/>
    </source>
</evidence>
<dbReference type="InterPro" id="IPR027417">
    <property type="entry name" value="P-loop_NTPase"/>
</dbReference>
<proteinExistence type="inferred from homology"/>
<dbReference type="Gene3D" id="3.40.50.300">
    <property type="entry name" value="P-loop containing nucleotide triphosphate hydrolases"/>
    <property type="match status" value="1"/>
</dbReference>
<keyword evidence="2 4" id="KW-0808">Transferase</keyword>
<dbReference type="RefSeq" id="WP_092439688.1">
    <property type="nucleotide sequence ID" value="NZ_FMYP01000054.1"/>
</dbReference>
<accession>A0A1G6PRR4</accession>
<protein>
    <submittedName>
        <fullName evidence="4">Sulfotransferase domain-containing protein</fullName>
    </submittedName>
</protein>
<dbReference type="OrthoDB" id="1437579at2"/>
<dbReference type="InterPro" id="IPR000863">
    <property type="entry name" value="Sulfotransferase_dom"/>
</dbReference>
<evidence type="ECO:0000259" key="3">
    <source>
        <dbReference type="Pfam" id="PF00685"/>
    </source>
</evidence>
<evidence type="ECO:0000313" key="4">
    <source>
        <dbReference type="EMBL" id="SDC82196.1"/>
    </source>
</evidence>
<comment type="similarity">
    <text evidence="1">Belongs to the sulfotransferase 1 family.</text>
</comment>
<dbReference type="Pfam" id="PF00685">
    <property type="entry name" value="Sulfotransfer_1"/>
    <property type="match status" value="1"/>
</dbReference>
<dbReference type="STRING" id="1640674.SAMN05216323_10544"/>
<evidence type="ECO:0000256" key="2">
    <source>
        <dbReference type="ARBA" id="ARBA00022679"/>
    </source>
</evidence>
<reference evidence="4 5" key="1">
    <citation type="submission" date="2016-09" db="EMBL/GenBank/DDBJ databases">
        <authorList>
            <person name="Capua I."/>
            <person name="De Benedictis P."/>
            <person name="Joannis T."/>
            <person name="Lombin L.H."/>
            <person name="Cattoli G."/>
        </authorList>
    </citation>
    <scope>NUCLEOTIDE SEQUENCE [LARGE SCALE GENOMIC DNA]</scope>
    <source>
        <strain evidence="4 5">A7P-90m</strain>
    </source>
</reference>
<evidence type="ECO:0000313" key="5">
    <source>
        <dbReference type="Proteomes" id="UP000199452"/>
    </source>
</evidence>
<dbReference type="AlphaFoldDB" id="A0A1G6PRR4"/>
<feature type="domain" description="Sulfotransferase" evidence="3">
    <location>
        <begin position="8"/>
        <end position="270"/>
    </location>
</feature>
<keyword evidence="5" id="KW-1185">Reference proteome</keyword>
<dbReference type="Proteomes" id="UP000199452">
    <property type="component" value="Unassembled WGS sequence"/>
</dbReference>
<dbReference type="GO" id="GO:0008146">
    <property type="term" value="F:sulfotransferase activity"/>
    <property type="evidence" value="ECO:0007669"/>
    <property type="project" value="InterPro"/>
</dbReference>
<dbReference type="EMBL" id="FMYP01000054">
    <property type="protein sequence ID" value="SDC82196.1"/>
    <property type="molecule type" value="Genomic_DNA"/>
</dbReference>
<dbReference type="SUPFAM" id="SSF52540">
    <property type="entry name" value="P-loop containing nucleoside triphosphate hydrolases"/>
    <property type="match status" value="1"/>
</dbReference>
<sequence>MNSLKKIIWLASYPKSGNTWFRVFLSNLLNHSDQPANINNLYATPIASNRELFDDATGISSSELTFDEIDILRPFVYEFYARSAEDLLYQKIHDAWLYNGDKKPMFPSEITKGVIYFIRNPLDVSVSFSHHLGKSNEEVVKFMADSSYSFGSNPNRFHLQIRQRLLTWSEHIRSWVDESGLPIEVIRYEDMKTNTFETFKRAINFLEISATDDEIRKAIGFSDIKVLQEQESQQGFTEKPAKAATFFRKGIVGSWKTELTAEQIDAVCRNHKDMMMRFGYLGTDGKLI</sequence>